<accession>A0A177WXV5</accession>
<name>A0A177WXV5_BATDL</name>
<dbReference type="InterPro" id="IPR014729">
    <property type="entry name" value="Rossmann-like_a/b/a_fold"/>
</dbReference>
<dbReference type="InterPro" id="IPR006015">
    <property type="entry name" value="Universal_stress_UspA"/>
</dbReference>
<evidence type="ECO:0000259" key="1">
    <source>
        <dbReference type="Pfam" id="PF00582"/>
    </source>
</evidence>
<dbReference type="VEuPathDB" id="FungiDB:BDEG_27579"/>
<reference evidence="2 3" key="1">
    <citation type="submission" date="2006-10" db="EMBL/GenBank/DDBJ databases">
        <title>The Genome Sequence of Batrachochytrium dendrobatidis JEL423.</title>
        <authorList>
            <consortium name="The Broad Institute Genome Sequencing Platform"/>
            <person name="Birren B."/>
            <person name="Lander E."/>
            <person name="Galagan J."/>
            <person name="Cuomo C."/>
            <person name="Devon K."/>
            <person name="Jaffe D."/>
            <person name="Butler J."/>
            <person name="Alvarez P."/>
            <person name="Gnerre S."/>
            <person name="Grabherr M."/>
            <person name="Kleber M."/>
            <person name="Mauceli E."/>
            <person name="Brockman W."/>
            <person name="Young S."/>
            <person name="LaButti K."/>
            <person name="Sykes S."/>
            <person name="DeCaprio D."/>
            <person name="Crawford M."/>
            <person name="Koehrsen M."/>
            <person name="Engels R."/>
            <person name="Montgomery P."/>
            <person name="Pearson M."/>
            <person name="Howarth C."/>
            <person name="Larson L."/>
            <person name="White J."/>
            <person name="O'Leary S."/>
            <person name="Kodira C."/>
            <person name="Zeng Q."/>
            <person name="Yandava C."/>
            <person name="Alvarado L."/>
            <person name="Longcore J."/>
            <person name="James T."/>
        </authorList>
    </citation>
    <scope>NUCLEOTIDE SEQUENCE [LARGE SCALE GENOMIC DNA]</scope>
    <source>
        <strain evidence="2 3">JEL423</strain>
    </source>
</reference>
<dbReference type="AlphaFoldDB" id="A0A177WXV5"/>
<dbReference type="EMBL" id="DS022312">
    <property type="protein sequence ID" value="OAJ44341.1"/>
    <property type="molecule type" value="Genomic_DNA"/>
</dbReference>
<reference evidence="2 3" key="2">
    <citation type="submission" date="2016-05" db="EMBL/GenBank/DDBJ databases">
        <title>Lineage-specific infection strategies underlie the spectrum of fungal disease in amphibians.</title>
        <authorList>
            <person name="Cuomo C.A."/>
            <person name="Farrer R.A."/>
            <person name="James T."/>
            <person name="Longcore J."/>
            <person name="Birren B."/>
        </authorList>
    </citation>
    <scope>NUCLEOTIDE SEQUENCE [LARGE SCALE GENOMIC DNA]</scope>
    <source>
        <strain evidence="2 3">JEL423</strain>
    </source>
</reference>
<dbReference type="PRINTS" id="PR01438">
    <property type="entry name" value="UNVRSLSTRESS"/>
</dbReference>
<evidence type="ECO:0000313" key="3">
    <source>
        <dbReference type="Proteomes" id="UP000077115"/>
    </source>
</evidence>
<dbReference type="Pfam" id="PF00582">
    <property type="entry name" value="Usp"/>
    <property type="match status" value="1"/>
</dbReference>
<evidence type="ECO:0000313" key="2">
    <source>
        <dbReference type="EMBL" id="OAJ44341.1"/>
    </source>
</evidence>
<dbReference type="CDD" id="cd23659">
    <property type="entry name" value="USP_At3g01520-like"/>
    <property type="match status" value="1"/>
</dbReference>
<dbReference type="Proteomes" id="UP000077115">
    <property type="component" value="Unassembled WGS sequence"/>
</dbReference>
<dbReference type="Gene3D" id="3.40.50.620">
    <property type="entry name" value="HUPs"/>
    <property type="match status" value="1"/>
</dbReference>
<feature type="domain" description="UspA" evidence="1">
    <location>
        <begin position="64"/>
        <end position="246"/>
    </location>
</feature>
<protein>
    <recommendedName>
        <fullName evidence="1">UspA domain-containing protein</fullName>
    </recommendedName>
</protein>
<dbReference type="InterPro" id="IPR006016">
    <property type="entry name" value="UspA"/>
</dbReference>
<dbReference type="PANTHER" id="PTHR31964:SF113">
    <property type="entry name" value="USPA DOMAIN-CONTAINING PROTEIN"/>
    <property type="match status" value="1"/>
</dbReference>
<dbReference type="SUPFAM" id="SSF52402">
    <property type="entry name" value="Adenine nucleotide alpha hydrolases-like"/>
    <property type="match status" value="1"/>
</dbReference>
<organism evidence="2 3">
    <name type="scientific">Batrachochytrium dendrobatidis (strain JEL423)</name>
    <dbReference type="NCBI Taxonomy" id="403673"/>
    <lineage>
        <taxon>Eukaryota</taxon>
        <taxon>Fungi</taxon>
        <taxon>Fungi incertae sedis</taxon>
        <taxon>Chytridiomycota</taxon>
        <taxon>Chytridiomycota incertae sedis</taxon>
        <taxon>Chytridiomycetes</taxon>
        <taxon>Rhizophydiales</taxon>
        <taxon>Rhizophydiales incertae sedis</taxon>
        <taxon>Batrachochytrium</taxon>
    </lineage>
</organism>
<dbReference type="PANTHER" id="PTHR31964">
    <property type="entry name" value="ADENINE NUCLEOTIDE ALPHA HYDROLASES-LIKE SUPERFAMILY PROTEIN"/>
    <property type="match status" value="1"/>
</dbReference>
<proteinExistence type="predicted"/>
<sequence>MTNSPIPLRPASLVQNMSSSAFEENQQLFEPASSEEPNCTRIMQDHVLDNSVSHHVDGSCTDCILVCLDGSTSAETAFDWTCHNLTSSIPETNSSCNAIVLLNVVSSKELYLFWKSRSSMWMDADQSEPRSSIGRRMAHSIESEYRSKMEPSSADLKLALDQLTSVILDRFVLRAESFDKSRNCRLRVHVVLSNSPKDAICSTAASIHPRCVVMGRRGTSTIKSLLMGSTATYVLRHCSFPVVVVPV</sequence>
<gene>
    <name evidence="2" type="ORF">BDEG_27579</name>
</gene>